<dbReference type="SUPFAM" id="SSF48008">
    <property type="entry name" value="GntR ligand-binding domain-like"/>
    <property type="match status" value="1"/>
</dbReference>
<keyword evidence="2" id="KW-0238">DNA-binding</keyword>
<proteinExistence type="predicted"/>
<evidence type="ECO:0000256" key="2">
    <source>
        <dbReference type="ARBA" id="ARBA00023125"/>
    </source>
</evidence>
<sequence>METQDTASAGIHETIVTTMGKRIVSGHYRPGAVIGSETEIGQTFSASRTATREALKILSSKGLIEGKPKIGVVVRPTERWNMMDSLVLDWALQDANQAGRAISDLYALRMAIEPKAARMAARNHGGADETAVRRALRGMATYLDENDRVEQDVAFHIAILRASGNRLFFSLGELISVGLRHLFHAGLRATSEEDDRWITRHKRVADAVFARDEASAEAEMVALLTEAQQTHDIIPS</sequence>
<keyword evidence="6" id="KW-1185">Reference proteome</keyword>
<dbReference type="EMBL" id="BSOP01000030">
    <property type="protein sequence ID" value="GLR52347.1"/>
    <property type="molecule type" value="Genomic_DNA"/>
</dbReference>
<organism evidence="5 6">
    <name type="scientific">Shinella yambaruensis</name>
    <dbReference type="NCBI Taxonomy" id="415996"/>
    <lineage>
        <taxon>Bacteria</taxon>
        <taxon>Pseudomonadati</taxon>
        <taxon>Pseudomonadota</taxon>
        <taxon>Alphaproteobacteria</taxon>
        <taxon>Hyphomicrobiales</taxon>
        <taxon>Rhizobiaceae</taxon>
        <taxon>Shinella</taxon>
    </lineage>
</organism>
<dbReference type="Proteomes" id="UP001156702">
    <property type="component" value="Unassembled WGS sequence"/>
</dbReference>
<reference evidence="6" key="1">
    <citation type="journal article" date="2019" name="Int. J. Syst. Evol. Microbiol.">
        <title>The Global Catalogue of Microorganisms (GCM) 10K type strain sequencing project: providing services to taxonomists for standard genome sequencing and annotation.</title>
        <authorList>
            <consortium name="The Broad Institute Genomics Platform"/>
            <consortium name="The Broad Institute Genome Sequencing Center for Infectious Disease"/>
            <person name="Wu L."/>
            <person name="Ma J."/>
        </authorList>
    </citation>
    <scope>NUCLEOTIDE SEQUENCE [LARGE SCALE GENOMIC DNA]</scope>
    <source>
        <strain evidence="6">NBRC 102122</strain>
    </source>
</reference>
<dbReference type="PANTHER" id="PTHR43537">
    <property type="entry name" value="TRANSCRIPTIONAL REGULATOR, GNTR FAMILY"/>
    <property type="match status" value="1"/>
</dbReference>
<dbReference type="InterPro" id="IPR036390">
    <property type="entry name" value="WH_DNA-bd_sf"/>
</dbReference>
<feature type="domain" description="HTH gntR-type" evidence="4">
    <location>
        <begin position="9"/>
        <end position="77"/>
    </location>
</feature>
<protein>
    <submittedName>
        <fullName evidence="5">GntR family transcriptional regulator</fullName>
    </submittedName>
</protein>
<dbReference type="PROSITE" id="PS50949">
    <property type="entry name" value="HTH_GNTR"/>
    <property type="match status" value="1"/>
</dbReference>
<accession>A0ABQ5ZKN9</accession>
<evidence type="ECO:0000313" key="6">
    <source>
        <dbReference type="Proteomes" id="UP001156702"/>
    </source>
</evidence>
<dbReference type="Pfam" id="PF00392">
    <property type="entry name" value="GntR"/>
    <property type="match status" value="1"/>
</dbReference>
<evidence type="ECO:0000313" key="5">
    <source>
        <dbReference type="EMBL" id="GLR52347.1"/>
    </source>
</evidence>
<dbReference type="InterPro" id="IPR008920">
    <property type="entry name" value="TF_FadR/GntR_C"/>
</dbReference>
<dbReference type="PANTHER" id="PTHR43537:SF44">
    <property type="entry name" value="GNTR FAMILY REGULATORY PROTEIN"/>
    <property type="match status" value="1"/>
</dbReference>
<name>A0ABQ5ZKN9_9HYPH</name>
<keyword evidence="1" id="KW-0805">Transcription regulation</keyword>
<dbReference type="PRINTS" id="PR00035">
    <property type="entry name" value="HTHGNTR"/>
</dbReference>
<dbReference type="InterPro" id="IPR011711">
    <property type="entry name" value="GntR_C"/>
</dbReference>
<dbReference type="InterPro" id="IPR036388">
    <property type="entry name" value="WH-like_DNA-bd_sf"/>
</dbReference>
<dbReference type="SUPFAM" id="SSF46785">
    <property type="entry name" value="Winged helix' DNA-binding domain"/>
    <property type="match status" value="1"/>
</dbReference>
<gene>
    <name evidence="5" type="ORF">GCM10007923_35610</name>
</gene>
<dbReference type="SMART" id="SM00345">
    <property type="entry name" value="HTH_GNTR"/>
    <property type="match status" value="1"/>
</dbReference>
<dbReference type="Gene3D" id="1.20.120.530">
    <property type="entry name" value="GntR ligand-binding domain-like"/>
    <property type="match status" value="1"/>
</dbReference>
<evidence type="ECO:0000256" key="3">
    <source>
        <dbReference type="ARBA" id="ARBA00023163"/>
    </source>
</evidence>
<dbReference type="Pfam" id="PF07729">
    <property type="entry name" value="FCD"/>
    <property type="match status" value="1"/>
</dbReference>
<dbReference type="Gene3D" id="1.10.10.10">
    <property type="entry name" value="Winged helix-like DNA-binding domain superfamily/Winged helix DNA-binding domain"/>
    <property type="match status" value="1"/>
</dbReference>
<dbReference type="SMART" id="SM00895">
    <property type="entry name" value="FCD"/>
    <property type="match status" value="1"/>
</dbReference>
<dbReference type="InterPro" id="IPR000524">
    <property type="entry name" value="Tscrpt_reg_HTH_GntR"/>
</dbReference>
<keyword evidence="3" id="KW-0804">Transcription</keyword>
<evidence type="ECO:0000256" key="1">
    <source>
        <dbReference type="ARBA" id="ARBA00023015"/>
    </source>
</evidence>
<comment type="caution">
    <text evidence="5">The sequence shown here is derived from an EMBL/GenBank/DDBJ whole genome shotgun (WGS) entry which is preliminary data.</text>
</comment>
<evidence type="ECO:0000259" key="4">
    <source>
        <dbReference type="PROSITE" id="PS50949"/>
    </source>
</evidence>
<dbReference type="CDD" id="cd07377">
    <property type="entry name" value="WHTH_GntR"/>
    <property type="match status" value="1"/>
</dbReference>